<dbReference type="KEGG" id="serj:SGUI_0380"/>
<dbReference type="Proteomes" id="UP000092482">
    <property type="component" value="Chromosome"/>
</dbReference>
<feature type="domain" description="AB hydrolase-1" evidence="2">
    <location>
        <begin position="24"/>
        <end position="258"/>
    </location>
</feature>
<evidence type="ECO:0000313" key="3">
    <source>
        <dbReference type="EMBL" id="ANS77776.1"/>
    </source>
</evidence>
<dbReference type="STRING" id="1758689.SGUI_0380"/>
<accession>A0A1B1N8M8</accession>
<dbReference type="Pfam" id="PF00561">
    <property type="entry name" value="Abhydrolase_1"/>
    <property type="match status" value="1"/>
</dbReference>
<dbReference type="PANTHER" id="PTHR46118">
    <property type="entry name" value="PROTEIN ABHD11"/>
    <property type="match status" value="1"/>
</dbReference>
<keyword evidence="3" id="KW-0808">Transferase</keyword>
<dbReference type="SUPFAM" id="SSF53474">
    <property type="entry name" value="alpha/beta-Hydrolases"/>
    <property type="match status" value="1"/>
</dbReference>
<dbReference type="GO" id="GO:0016787">
    <property type="term" value="F:hydrolase activity"/>
    <property type="evidence" value="ECO:0007669"/>
    <property type="project" value="UniProtKB-KW"/>
</dbReference>
<dbReference type="OrthoDB" id="63519at2"/>
<dbReference type="InterPro" id="IPR000073">
    <property type="entry name" value="AB_hydrolase_1"/>
</dbReference>
<dbReference type="InterPro" id="IPR029058">
    <property type="entry name" value="AB_hydrolase_fold"/>
</dbReference>
<dbReference type="EMBL" id="CP014989">
    <property type="protein sequence ID" value="ANS77776.1"/>
    <property type="molecule type" value="Genomic_DNA"/>
</dbReference>
<dbReference type="EC" id="2.3.1.168" evidence="3"/>
<keyword evidence="1" id="KW-0378">Hydrolase</keyword>
<keyword evidence="3" id="KW-0012">Acyltransferase</keyword>
<dbReference type="GO" id="GO:0043754">
    <property type="term" value="F:dihydrolipoamide branched chain acyltransferase activity"/>
    <property type="evidence" value="ECO:0007669"/>
    <property type="project" value="UniProtKB-EC"/>
</dbReference>
<dbReference type="AlphaFoldDB" id="A0A1B1N8M8"/>
<evidence type="ECO:0000256" key="1">
    <source>
        <dbReference type="ARBA" id="ARBA00022801"/>
    </source>
</evidence>
<protein>
    <submittedName>
        <fullName evidence="3">Dihydrolipoamide acyltransferase component of branched-chain alpha-keto acid dehydrogenase complex</fullName>
        <ecNumber evidence="3">2.3.1.168</ecNumber>
    </submittedName>
</protein>
<sequence>MAAVTSATTSAGPLAQTVIGEDGPVVVFCHGLLGRGRNFTGIAKALQPDFRCVLLDMPDHGRSPWTEAFDYAGAADLVVQQLRALGAEGTPVNLVGHSMGGKIAMTAALQAPELLDRLVVVDISPTGSADGSNFQHLLDSLERIDLGSITSHGQADTELSADVDSRTLRGFLLQNLRRDGDTGEFAWQPNLDVLRRDLTAVMGDVPHEGRSFGGRVLWIAGADSPYVGEADGEVMRRLFPRTVQVTIKDAGHWVHSEQPQAFTATLRQFLRAR</sequence>
<reference evidence="3 4" key="1">
    <citation type="submission" date="2016-03" db="EMBL/GenBank/DDBJ databases">
        <title>Shallow-sea hydrothermal system.</title>
        <authorList>
            <person name="Tang K."/>
        </authorList>
    </citation>
    <scope>NUCLEOTIDE SEQUENCE [LARGE SCALE GENOMIC DNA]</scope>
    <source>
        <strain evidence="3 4">JLT9</strain>
    </source>
</reference>
<organism evidence="3 4">
    <name type="scientific">Serinicoccus hydrothermalis</name>
    <dbReference type="NCBI Taxonomy" id="1758689"/>
    <lineage>
        <taxon>Bacteria</taxon>
        <taxon>Bacillati</taxon>
        <taxon>Actinomycetota</taxon>
        <taxon>Actinomycetes</taxon>
        <taxon>Micrococcales</taxon>
        <taxon>Ornithinimicrobiaceae</taxon>
        <taxon>Serinicoccus</taxon>
    </lineage>
</organism>
<dbReference type="Gene3D" id="3.40.50.1820">
    <property type="entry name" value="alpha/beta hydrolase"/>
    <property type="match status" value="1"/>
</dbReference>
<keyword evidence="4" id="KW-1185">Reference proteome</keyword>
<dbReference type="PRINTS" id="PR00111">
    <property type="entry name" value="ABHYDROLASE"/>
</dbReference>
<evidence type="ECO:0000313" key="4">
    <source>
        <dbReference type="Proteomes" id="UP000092482"/>
    </source>
</evidence>
<name>A0A1B1N8M8_9MICO</name>
<dbReference type="PANTHER" id="PTHR46118:SF4">
    <property type="entry name" value="PROTEIN ABHD11"/>
    <property type="match status" value="1"/>
</dbReference>
<evidence type="ECO:0000259" key="2">
    <source>
        <dbReference type="Pfam" id="PF00561"/>
    </source>
</evidence>
<proteinExistence type="predicted"/>
<gene>
    <name evidence="3" type="ORF">SGUI_0380</name>
</gene>